<protein>
    <submittedName>
        <fullName evidence="5">Protein FAM186B isoform X1</fullName>
    </submittedName>
</protein>
<gene>
    <name evidence="5" type="primary">FAM186B</name>
</gene>
<dbReference type="Pfam" id="PF20865">
    <property type="entry name" value="FAM186A-B_C"/>
    <property type="match status" value="1"/>
</dbReference>
<dbReference type="PANTHER" id="PTHR33590">
    <property type="entry name" value="GLUTENIN, HIGH MOLECULAR WEIGHT SUBUNIT PW212-RELATED PROTEIN"/>
    <property type="match status" value="1"/>
</dbReference>
<feature type="compositionally biased region" description="Basic and acidic residues" evidence="1">
    <location>
        <begin position="831"/>
        <end position="840"/>
    </location>
</feature>
<dbReference type="Pfam" id="PF20870">
    <property type="entry name" value="FAM186A-B_N"/>
    <property type="match status" value="1"/>
</dbReference>
<feature type="compositionally biased region" description="Basic and acidic residues" evidence="1">
    <location>
        <begin position="539"/>
        <end position="560"/>
    </location>
</feature>
<feature type="region of interest" description="Disordered" evidence="1">
    <location>
        <begin position="920"/>
        <end position="949"/>
    </location>
</feature>
<name>A0ABM3XRL3_ERIEU</name>
<proteinExistence type="predicted"/>
<evidence type="ECO:0000313" key="4">
    <source>
        <dbReference type="Proteomes" id="UP001652624"/>
    </source>
</evidence>
<feature type="region of interest" description="Disordered" evidence="1">
    <location>
        <begin position="805"/>
        <end position="862"/>
    </location>
</feature>
<sequence>MEKDETPKLLTPQSVKAILSKIKAAQLNRAQEDISSQLSDILDNVNCVINRFQKELGYDLKEKAKFNQAEQKGNNRFILLEKIASFSKDAKTKEKHLYEILHWLGDWGDSLAYEIKNRKSEEEEESMDEWVEVMEKMLPLSLIATKGGIESLISLCSTLIEEQKQKAKTSKHTFWQNWREKSLQISTPPPQPLSPEQMLQDKQVTCTRVSEVKSMLEELLNSTIFSQGEVRAIRYMSTTVENLRKALMLQHQENRSLENKYRCLKIKMTKELSSQRLHFQKSIQVLETKRNALMKQVESLGGKYHDLLLVRHTLELQLKKAQSARVQTKELDKSLVDSPGSSEKEPLPKEKTIKEATQQEPKEEEEQQLILPLSPRPVVTAWDSGDRPSVSQSHSIGNTHLRIADVYSRKDTQTLEPVLLSTADQKLPMKWEKPEAKMESVGHKHEDQDLLQEVTQEEEGMRIQLILKQQLSPESSMEVAVQSQLEEFSRERQRQQWLEEEEMWQQKQKKWALLEQEHHEKLRQWEMEEVAREQQRLVQLEKEQGSPRKELEQPQEDPEKMLFTTTSQWRDLREESLPPPPLTRSQSAQQVRRPHLPRSPDTSQLTRRNKRTLSSAKCTQKPRTYQIPKRPQKSASFPTTGTLISKVPQSPLIISQVTLKGRIYHMDTKTLRKNLQLLSEESSAGLPYYLRCKVLELTSTALELSTVRLQYLCCKYICYRRFQSLRQEIMNHIQVTQETDTLYKAQHLRIVLEKVAQLQNLQLQAWTDRQKALEELRQECLSSMAAMFPKLKLECNIHLHSPVVTSQKSRKSKPFPSLPHGGHSSSSSCRRSQEHFKPKPQDCVSVQMPCPQPLPSKQETQMKGIWKTDVASSSHPIAKKIPTSLTWDQLGGHPDVPRLLALDIHSFYNKSLMSLKTCASATQGKEDQEPSDESAELVQQKPSESFPGT</sequence>
<organism evidence="4 5">
    <name type="scientific">Erinaceus europaeus</name>
    <name type="common">Western European hedgehog</name>
    <dbReference type="NCBI Taxonomy" id="9365"/>
    <lineage>
        <taxon>Eukaryota</taxon>
        <taxon>Metazoa</taxon>
        <taxon>Chordata</taxon>
        <taxon>Craniata</taxon>
        <taxon>Vertebrata</taxon>
        <taxon>Euteleostomi</taxon>
        <taxon>Mammalia</taxon>
        <taxon>Eutheria</taxon>
        <taxon>Laurasiatheria</taxon>
        <taxon>Eulipotyphla</taxon>
        <taxon>Erinaceidae</taxon>
        <taxon>Erinaceinae</taxon>
        <taxon>Erinaceus</taxon>
    </lineage>
</organism>
<evidence type="ECO:0000259" key="3">
    <source>
        <dbReference type="Pfam" id="PF20870"/>
    </source>
</evidence>
<dbReference type="Proteomes" id="UP001652624">
    <property type="component" value="Chromosome 7"/>
</dbReference>
<dbReference type="GeneID" id="103118321"/>
<feature type="domain" description="FAM186A/B C-terminal" evidence="2">
    <location>
        <begin position="662"/>
        <end position="903"/>
    </location>
</feature>
<feature type="compositionally biased region" description="Polar residues" evidence="1">
    <location>
        <begin position="940"/>
        <end position="949"/>
    </location>
</feature>
<dbReference type="PANTHER" id="PTHR33590:SF3">
    <property type="entry name" value="PROTEIN FAM186B"/>
    <property type="match status" value="1"/>
</dbReference>
<feature type="region of interest" description="Disordered" evidence="1">
    <location>
        <begin position="573"/>
        <end position="641"/>
    </location>
</feature>
<dbReference type="RefSeq" id="XP_060051434.1">
    <property type="nucleotide sequence ID" value="XM_060195451.1"/>
</dbReference>
<evidence type="ECO:0000259" key="2">
    <source>
        <dbReference type="Pfam" id="PF20865"/>
    </source>
</evidence>
<reference evidence="5" key="1">
    <citation type="submission" date="2025-08" db="UniProtKB">
        <authorList>
            <consortium name="RefSeq"/>
        </authorList>
    </citation>
    <scope>IDENTIFICATION</scope>
</reference>
<evidence type="ECO:0000256" key="1">
    <source>
        <dbReference type="SAM" id="MobiDB-lite"/>
    </source>
</evidence>
<feature type="region of interest" description="Disordered" evidence="1">
    <location>
        <begin position="327"/>
        <end position="368"/>
    </location>
</feature>
<keyword evidence="4" id="KW-1185">Reference proteome</keyword>
<dbReference type="InterPro" id="IPR049144">
    <property type="entry name" value="FAM186A_B_N"/>
</dbReference>
<evidence type="ECO:0000313" key="5">
    <source>
        <dbReference type="RefSeq" id="XP_060051434.1"/>
    </source>
</evidence>
<accession>A0ABM3XRL3</accession>
<feature type="domain" description="FAM186A/B N-terminal" evidence="3">
    <location>
        <begin position="7"/>
        <end position="255"/>
    </location>
</feature>
<dbReference type="InterPro" id="IPR049146">
    <property type="entry name" value="FAM186A_B_C"/>
</dbReference>
<feature type="region of interest" description="Disordered" evidence="1">
    <location>
        <begin position="539"/>
        <end position="561"/>
    </location>
</feature>
<feature type="compositionally biased region" description="Low complexity" evidence="1">
    <location>
        <begin position="818"/>
        <end position="830"/>
    </location>
</feature>
<feature type="compositionally biased region" description="Basic and acidic residues" evidence="1">
    <location>
        <begin position="342"/>
        <end position="354"/>
    </location>
</feature>
<feature type="compositionally biased region" description="Polar residues" evidence="1">
    <location>
        <begin position="600"/>
        <end position="623"/>
    </location>
</feature>